<dbReference type="SUPFAM" id="SSF52540">
    <property type="entry name" value="P-loop containing nucleoside triphosphate hydrolases"/>
    <property type="match status" value="1"/>
</dbReference>
<keyword evidence="4 6" id="KW-0067">ATP-binding</keyword>
<comment type="caution">
    <text evidence="6">The sequence shown here is derived from an EMBL/GenBank/DDBJ whole genome shotgun (WGS) entry which is preliminary data.</text>
</comment>
<dbReference type="InterPro" id="IPR015860">
    <property type="entry name" value="ABC_transpr_TagH-like"/>
</dbReference>
<evidence type="ECO:0000256" key="2">
    <source>
        <dbReference type="ARBA" id="ARBA00022448"/>
    </source>
</evidence>
<name>A0A939IKX5_9GAMM</name>
<keyword evidence="3" id="KW-0547">Nucleotide-binding</keyword>
<dbReference type="InterPro" id="IPR050683">
    <property type="entry name" value="Bact_Polysacc_Export_ATP-bd"/>
</dbReference>
<dbReference type="SMART" id="SM00382">
    <property type="entry name" value="AAA"/>
    <property type="match status" value="1"/>
</dbReference>
<dbReference type="AlphaFoldDB" id="A0A939IKX5"/>
<dbReference type="GO" id="GO:0140359">
    <property type="term" value="F:ABC-type transporter activity"/>
    <property type="evidence" value="ECO:0007669"/>
    <property type="project" value="InterPro"/>
</dbReference>
<dbReference type="InterPro" id="IPR027417">
    <property type="entry name" value="P-loop_NTPase"/>
</dbReference>
<keyword evidence="7" id="KW-1185">Reference proteome</keyword>
<dbReference type="EMBL" id="JAFKCZ010000010">
    <property type="protein sequence ID" value="MBN7797791.1"/>
    <property type="molecule type" value="Genomic_DNA"/>
</dbReference>
<keyword evidence="2" id="KW-0813">Transport</keyword>
<comment type="similarity">
    <text evidence="1">Belongs to the ABC transporter superfamily.</text>
</comment>
<evidence type="ECO:0000256" key="3">
    <source>
        <dbReference type="ARBA" id="ARBA00022741"/>
    </source>
</evidence>
<dbReference type="GO" id="GO:0016020">
    <property type="term" value="C:membrane"/>
    <property type="evidence" value="ECO:0007669"/>
    <property type="project" value="InterPro"/>
</dbReference>
<evidence type="ECO:0000256" key="1">
    <source>
        <dbReference type="ARBA" id="ARBA00005417"/>
    </source>
</evidence>
<evidence type="ECO:0000259" key="5">
    <source>
        <dbReference type="PROSITE" id="PS50893"/>
    </source>
</evidence>
<evidence type="ECO:0000313" key="7">
    <source>
        <dbReference type="Proteomes" id="UP000664303"/>
    </source>
</evidence>
<dbReference type="InterPro" id="IPR003439">
    <property type="entry name" value="ABC_transporter-like_ATP-bd"/>
</dbReference>
<accession>A0A939IKX5</accession>
<feature type="domain" description="ABC transporter" evidence="5">
    <location>
        <begin position="2"/>
        <end position="231"/>
    </location>
</feature>
<gene>
    <name evidence="6" type="ORF">JYP50_14365</name>
</gene>
<reference evidence="6" key="1">
    <citation type="submission" date="2021-02" db="EMBL/GenBank/DDBJ databases">
        <title>PHA producing bacteria isolated from coastal sediment in Guangdong, Shenzhen.</title>
        <authorList>
            <person name="Zheng W."/>
            <person name="Yu S."/>
            <person name="Huang Y."/>
        </authorList>
    </citation>
    <scope>NUCLEOTIDE SEQUENCE</scope>
    <source>
        <strain evidence="6">TN14-10</strain>
    </source>
</reference>
<dbReference type="GO" id="GO:0016887">
    <property type="term" value="F:ATP hydrolysis activity"/>
    <property type="evidence" value="ECO:0007669"/>
    <property type="project" value="InterPro"/>
</dbReference>
<dbReference type="PANTHER" id="PTHR46743">
    <property type="entry name" value="TEICHOIC ACIDS EXPORT ATP-BINDING PROTEIN TAGH"/>
    <property type="match status" value="1"/>
</dbReference>
<dbReference type="Pfam" id="PF00005">
    <property type="entry name" value="ABC_tran"/>
    <property type="match status" value="1"/>
</dbReference>
<dbReference type="PROSITE" id="PS50893">
    <property type="entry name" value="ABC_TRANSPORTER_2"/>
    <property type="match status" value="1"/>
</dbReference>
<evidence type="ECO:0000313" key="6">
    <source>
        <dbReference type="EMBL" id="MBN7797791.1"/>
    </source>
</evidence>
<proteinExistence type="inferred from homology"/>
<dbReference type="Proteomes" id="UP000664303">
    <property type="component" value="Unassembled WGS sequence"/>
</dbReference>
<sequence>MLELEGVTHCYRSGKATFEHGVHRVLDNVSLKLYEGEVLGVLGRNGAGKTTTLQLMAGILAPTRGVIRRQPGKTASLLSIGLGFRADLSGRDNALLSAMLQGATRSEARSYLEEIKEFSELGDSFEEPVKTYSTGMRARLGFTAALKTHVDILLIDEVLSVGDVRFRKKAESAMKERIAGEQTVVFVSHSAGQVRALCDRAIWIDAGRVCAEGEVASVLDEYAGDGRGRGEG</sequence>
<dbReference type="PANTHER" id="PTHR46743:SF2">
    <property type="entry name" value="TEICHOIC ACIDS EXPORT ATP-BINDING PROTEIN TAGH"/>
    <property type="match status" value="1"/>
</dbReference>
<dbReference type="CDD" id="cd03220">
    <property type="entry name" value="ABC_KpsT_Wzt"/>
    <property type="match status" value="1"/>
</dbReference>
<dbReference type="GO" id="GO:0005524">
    <property type="term" value="F:ATP binding"/>
    <property type="evidence" value="ECO:0007669"/>
    <property type="project" value="UniProtKB-KW"/>
</dbReference>
<protein>
    <submittedName>
        <fullName evidence="6">ABC transporter ATP-binding protein</fullName>
    </submittedName>
</protein>
<organism evidence="6 7">
    <name type="scientific">Parahaliea mediterranea</name>
    <dbReference type="NCBI Taxonomy" id="651086"/>
    <lineage>
        <taxon>Bacteria</taxon>
        <taxon>Pseudomonadati</taxon>
        <taxon>Pseudomonadota</taxon>
        <taxon>Gammaproteobacteria</taxon>
        <taxon>Cellvibrionales</taxon>
        <taxon>Halieaceae</taxon>
        <taxon>Parahaliea</taxon>
    </lineage>
</organism>
<evidence type="ECO:0000256" key="4">
    <source>
        <dbReference type="ARBA" id="ARBA00022840"/>
    </source>
</evidence>
<dbReference type="InterPro" id="IPR003593">
    <property type="entry name" value="AAA+_ATPase"/>
</dbReference>
<dbReference type="Gene3D" id="3.40.50.300">
    <property type="entry name" value="P-loop containing nucleotide triphosphate hydrolases"/>
    <property type="match status" value="1"/>
</dbReference>